<dbReference type="GO" id="GO:0003723">
    <property type="term" value="F:RNA binding"/>
    <property type="evidence" value="ECO:0007669"/>
    <property type="project" value="UniProtKB-UniRule"/>
</dbReference>
<evidence type="ECO:0000259" key="6">
    <source>
        <dbReference type="PROSITE" id="PS51686"/>
    </source>
</evidence>
<protein>
    <submittedName>
        <fullName evidence="7">tRNA/rRNA cytosine-C5-methylase</fullName>
    </submittedName>
</protein>
<dbReference type="OrthoDB" id="427002at2759"/>
<keyword evidence="1 5" id="KW-0489">Methyltransferase</keyword>
<proteinExistence type="inferred from homology"/>
<keyword evidence="8" id="KW-1185">Reference proteome</keyword>
<comment type="caution">
    <text evidence="5">Lacks conserved residue(s) required for the propagation of feature annotation.</text>
</comment>
<evidence type="ECO:0000256" key="4">
    <source>
        <dbReference type="ARBA" id="ARBA00022884"/>
    </source>
</evidence>
<keyword evidence="4 5" id="KW-0694">RNA-binding</keyword>
<evidence type="ECO:0000256" key="5">
    <source>
        <dbReference type="PROSITE-ProRule" id="PRU01023"/>
    </source>
</evidence>
<evidence type="ECO:0000256" key="2">
    <source>
        <dbReference type="ARBA" id="ARBA00022679"/>
    </source>
</evidence>
<dbReference type="Proteomes" id="UP000693970">
    <property type="component" value="Unassembled WGS sequence"/>
</dbReference>
<dbReference type="PANTHER" id="PTHR22807:SF16">
    <property type="entry name" value="SAM-DEPENDENT MTASE RSMB_NOP-TYPE DOMAIN-CONTAINING PROTEIN"/>
    <property type="match status" value="1"/>
</dbReference>
<organism evidence="7 8">
    <name type="scientific">Nitzschia inconspicua</name>
    <dbReference type="NCBI Taxonomy" id="303405"/>
    <lineage>
        <taxon>Eukaryota</taxon>
        <taxon>Sar</taxon>
        <taxon>Stramenopiles</taxon>
        <taxon>Ochrophyta</taxon>
        <taxon>Bacillariophyta</taxon>
        <taxon>Bacillariophyceae</taxon>
        <taxon>Bacillariophycidae</taxon>
        <taxon>Bacillariales</taxon>
        <taxon>Bacillariaceae</taxon>
        <taxon>Nitzschia</taxon>
    </lineage>
</organism>
<evidence type="ECO:0000256" key="1">
    <source>
        <dbReference type="ARBA" id="ARBA00022603"/>
    </source>
</evidence>
<name>A0A9K3LHT5_9STRA</name>
<dbReference type="PROSITE" id="PS51686">
    <property type="entry name" value="SAM_MT_RSMB_NOP"/>
    <property type="match status" value="1"/>
</dbReference>
<feature type="active site" description="Nucleophile" evidence="5">
    <location>
        <position position="412"/>
    </location>
</feature>
<dbReference type="GO" id="GO:0001510">
    <property type="term" value="P:RNA methylation"/>
    <property type="evidence" value="ECO:0007669"/>
    <property type="project" value="InterPro"/>
</dbReference>
<feature type="binding site" evidence="5">
    <location>
        <position position="335"/>
    </location>
    <ligand>
        <name>S-adenosyl-L-methionine</name>
        <dbReference type="ChEBI" id="CHEBI:59789"/>
    </ligand>
</feature>
<feature type="domain" description="SAM-dependent MTase RsmB/NOP-type" evidence="6">
    <location>
        <begin position="335"/>
        <end position="487"/>
    </location>
</feature>
<dbReference type="EMBL" id="JAGRRH010000013">
    <property type="protein sequence ID" value="KAG7361191.1"/>
    <property type="molecule type" value="Genomic_DNA"/>
</dbReference>
<dbReference type="InterPro" id="IPR049560">
    <property type="entry name" value="MeTrfase_RsmB-F_NOP2_cat"/>
</dbReference>
<dbReference type="PANTHER" id="PTHR22807">
    <property type="entry name" value="NOP2 YEAST -RELATED NOL1/NOP2/FMU SUN DOMAIN-CONTAINING"/>
    <property type="match status" value="1"/>
</dbReference>
<evidence type="ECO:0000313" key="7">
    <source>
        <dbReference type="EMBL" id="KAG7361191.1"/>
    </source>
</evidence>
<evidence type="ECO:0000313" key="8">
    <source>
        <dbReference type="Proteomes" id="UP000693970"/>
    </source>
</evidence>
<feature type="binding site" evidence="5">
    <location>
        <position position="343"/>
    </location>
    <ligand>
        <name>S-adenosyl-L-methionine</name>
        <dbReference type="ChEBI" id="CHEBI:59789"/>
    </ligand>
</feature>
<reference evidence="7" key="2">
    <citation type="submission" date="2021-04" db="EMBL/GenBank/DDBJ databases">
        <authorList>
            <person name="Podell S."/>
        </authorList>
    </citation>
    <scope>NUCLEOTIDE SEQUENCE</scope>
    <source>
        <strain evidence="7">Hildebrandi</strain>
    </source>
</reference>
<reference evidence="7" key="1">
    <citation type="journal article" date="2021" name="Sci. Rep.">
        <title>Diploid genomic architecture of Nitzschia inconspicua, an elite biomass production diatom.</title>
        <authorList>
            <person name="Oliver A."/>
            <person name="Podell S."/>
            <person name="Pinowska A."/>
            <person name="Traller J.C."/>
            <person name="Smith S.R."/>
            <person name="McClure R."/>
            <person name="Beliaev A."/>
            <person name="Bohutskyi P."/>
            <person name="Hill E.A."/>
            <person name="Rabines A."/>
            <person name="Zheng H."/>
            <person name="Allen L.Z."/>
            <person name="Kuo A."/>
            <person name="Grigoriev I.V."/>
            <person name="Allen A.E."/>
            <person name="Hazlebeck D."/>
            <person name="Allen E.E."/>
        </authorList>
    </citation>
    <scope>NUCLEOTIDE SEQUENCE</scope>
    <source>
        <strain evidence="7">Hildebrandi</strain>
    </source>
</reference>
<evidence type="ECO:0000256" key="3">
    <source>
        <dbReference type="ARBA" id="ARBA00022691"/>
    </source>
</evidence>
<dbReference type="AlphaFoldDB" id="A0A9K3LHT5"/>
<dbReference type="GO" id="GO:0008173">
    <property type="term" value="F:RNA methyltransferase activity"/>
    <property type="evidence" value="ECO:0007669"/>
    <property type="project" value="InterPro"/>
</dbReference>
<gene>
    <name evidence="7" type="ORF">IV203_036291</name>
</gene>
<comment type="similarity">
    <text evidence="5">Belongs to the class I-like SAM-binding methyltransferase superfamily. RsmB/NOP family.</text>
</comment>
<dbReference type="InterPro" id="IPR001678">
    <property type="entry name" value="MeTrfase_RsmB-F_NOP2_dom"/>
</dbReference>
<sequence length="494" mass="54933">MSDDAAAANVVRGRIRFQDDQEMTMRLCPELKQFYQDHSLDVSKLTTSSSLSSPWRFVRLNPRFDTTETLELLRKELVDHVIDKNKNHTTTIAATATRTEQEPLAVPWLDSCWAFYALPGSFSLASSTCYRSGRIYGMDISSGAGIAALLTNVHDQKTATTNTTTTSSDDKTEIRVLDLCTCPGLKLLTMADYFYQMSASTTSNKSTKVKVVGVDINSSRMDKCKAIVQKYWVDSASPHQSSAGGTANNDVVVQLHLADGTTFGGPAYDTEESLVFDSRVAIEERGERGERKRLNKSARARHRKRLRQIANVEGMRPETNGDDDTVTNTNPSFIEKFDYVLVDAECSTDGSFKHIRERIKAEHDSSTTVHQEENRLLTDQAKLADLVALQKKLIESGFRLLKPGGSMVYSTCSLSEEQNEKVVSWLLETKKDAFLIPIHFPSIMQSEFVTEGTLKGTVRFYPNLVDDTTSEPTLLGDGFFASKLGKCIGASYEQ</sequence>
<accession>A0A9K3LHT5</accession>
<keyword evidence="2 5" id="KW-0808">Transferase</keyword>
<keyword evidence="3 5" id="KW-0949">S-adenosyl-L-methionine</keyword>
<dbReference type="InterPro" id="IPR023267">
    <property type="entry name" value="RCMT"/>
</dbReference>
<dbReference type="Pfam" id="PF01189">
    <property type="entry name" value="Methyltr_RsmB-F"/>
    <property type="match status" value="1"/>
</dbReference>
<comment type="caution">
    <text evidence="7">The sequence shown here is derived from an EMBL/GenBank/DDBJ whole genome shotgun (WGS) entry which is preliminary data.</text>
</comment>